<dbReference type="PANTHER" id="PTHR22946">
    <property type="entry name" value="DIENELACTONE HYDROLASE DOMAIN-CONTAINING PROTEIN-RELATED"/>
    <property type="match status" value="1"/>
</dbReference>
<dbReference type="PANTHER" id="PTHR22946:SF12">
    <property type="entry name" value="CONIDIAL PIGMENT BIOSYNTHESIS PROTEIN AYG1 (AFU_ORTHOLOGUE AFUA_2G17550)"/>
    <property type="match status" value="1"/>
</dbReference>
<dbReference type="AlphaFoldDB" id="A0A1M7SB57"/>
<dbReference type="Gene3D" id="1.20.1440.110">
    <property type="entry name" value="acylaminoacyl peptidase"/>
    <property type="match status" value="1"/>
</dbReference>
<name>A0A1M7SB57_9ACTN</name>
<dbReference type="InterPro" id="IPR029058">
    <property type="entry name" value="AB_hydrolase_fold"/>
</dbReference>
<dbReference type="EMBL" id="FRDM01000002">
    <property type="protein sequence ID" value="SHN55634.1"/>
    <property type="molecule type" value="Genomic_DNA"/>
</dbReference>
<feature type="region of interest" description="Disordered" evidence="2">
    <location>
        <begin position="1"/>
        <end position="25"/>
    </location>
</feature>
<dbReference type="Gene3D" id="3.40.50.1820">
    <property type="entry name" value="alpha/beta hydrolase"/>
    <property type="match status" value="1"/>
</dbReference>
<evidence type="ECO:0008006" key="5">
    <source>
        <dbReference type="Google" id="ProtNLM"/>
    </source>
</evidence>
<accession>A0A1M7SB57</accession>
<dbReference type="SUPFAM" id="SSF53474">
    <property type="entry name" value="alpha/beta-Hydrolases"/>
    <property type="match status" value="1"/>
</dbReference>
<comment type="similarity">
    <text evidence="1">Belongs to the AB hydrolase superfamily.</text>
</comment>
<sequence>MVRSRRGTTRTPLAPGGTGRGRPAAAHGMVVAPIREVTVVRRLFQDEDFDFATRNVLGGVFAGAADVGEVLSTVDRIHDGRGRSWVDEWTATAERLLAEEGSSASVAARSLRAANYLATAAGAADRTDEEGLFAAVWERHRRAWDAFVDATDLAVERLEVPYEGTTLPGYLFRSGAADEPRRTLVYNNGSDGSVVGAWVRGISAALARGWNAMTFDGPGQNAALVRQGLPFRPDWEHVVTPVVDALLARSDVDPRRLVLVGVSQAGYWVPRAVAFEHRVTAAVADPGVVDVSAAMLGHLPHHLVRLLDTGDREVFDKEMALGWRLSPRVQAMMTWRMRPYGTTSPFDFFTAARAYTLSGDVVGRITCPVLVTDPDHEQFWPGQSRRLYDMLTSPRDLVRFTAEEGADGHCEPLAVGLRGERVLDWLERRLA</sequence>
<evidence type="ECO:0000256" key="2">
    <source>
        <dbReference type="SAM" id="MobiDB-lite"/>
    </source>
</evidence>
<organism evidence="3 4">
    <name type="scientific">Geodermatophilus obscurus</name>
    <dbReference type="NCBI Taxonomy" id="1861"/>
    <lineage>
        <taxon>Bacteria</taxon>
        <taxon>Bacillati</taxon>
        <taxon>Actinomycetota</taxon>
        <taxon>Actinomycetes</taxon>
        <taxon>Geodermatophilales</taxon>
        <taxon>Geodermatophilaceae</taxon>
        <taxon>Geodermatophilus</taxon>
    </lineage>
</organism>
<evidence type="ECO:0000313" key="4">
    <source>
        <dbReference type="Proteomes" id="UP000184428"/>
    </source>
</evidence>
<evidence type="ECO:0000313" key="3">
    <source>
        <dbReference type="EMBL" id="SHN55634.1"/>
    </source>
</evidence>
<evidence type="ECO:0000256" key="1">
    <source>
        <dbReference type="ARBA" id="ARBA00008645"/>
    </source>
</evidence>
<protein>
    <recommendedName>
        <fullName evidence="5">Dipeptidyl aminopeptidase</fullName>
    </recommendedName>
</protein>
<proteinExistence type="inferred from homology"/>
<feature type="compositionally biased region" description="Low complexity" evidence="2">
    <location>
        <begin position="9"/>
        <end position="25"/>
    </location>
</feature>
<gene>
    <name evidence="3" type="ORF">SAMN05660350_00602</name>
</gene>
<dbReference type="Proteomes" id="UP000184428">
    <property type="component" value="Unassembled WGS sequence"/>
</dbReference>
<reference evidence="3 4" key="1">
    <citation type="submission" date="2016-12" db="EMBL/GenBank/DDBJ databases">
        <authorList>
            <person name="Song W.-J."/>
            <person name="Kurnit D.M."/>
        </authorList>
    </citation>
    <scope>NUCLEOTIDE SEQUENCE [LARGE SCALE GENOMIC DNA]</scope>
    <source>
        <strain evidence="3 4">DSM 43162</strain>
    </source>
</reference>
<dbReference type="InterPro" id="IPR050261">
    <property type="entry name" value="FrsA_esterase"/>
</dbReference>